<name>A0A1H2RUL3_9RHOB</name>
<dbReference type="RefSeq" id="WP_089944204.1">
    <property type="nucleotide sequence ID" value="NZ_FNOI01000001.1"/>
</dbReference>
<dbReference type="STRING" id="670155.SAMN04488001_0616"/>
<reference evidence="3" key="1">
    <citation type="submission" date="2016-10" db="EMBL/GenBank/DDBJ databases">
        <authorList>
            <person name="Varghese N."/>
            <person name="Submissions S."/>
        </authorList>
    </citation>
    <scope>NUCLEOTIDE SEQUENCE [LARGE SCALE GENOMIC DNA]</scope>
    <source>
        <strain evidence="3">DSM 26922</strain>
    </source>
</reference>
<proteinExistence type="predicted"/>
<evidence type="ECO:0000256" key="1">
    <source>
        <dbReference type="SAM" id="SignalP"/>
    </source>
</evidence>
<accession>A0A1H2RUL3</accession>
<feature type="chain" id="PRO_5011484727" description="Lysozyme inhibitor LprI N-terminal domain-containing protein" evidence="1">
    <location>
        <begin position="18"/>
        <end position="158"/>
    </location>
</feature>
<feature type="signal peptide" evidence="1">
    <location>
        <begin position="1"/>
        <end position="17"/>
    </location>
</feature>
<evidence type="ECO:0008006" key="4">
    <source>
        <dbReference type="Google" id="ProtNLM"/>
    </source>
</evidence>
<dbReference type="OrthoDB" id="7846872at2"/>
<dbReference type="Proteomes" id="UP000199441">
    <property type="component" value="Unassembled WGS sequence"/>
</dbReference>
<dbReference type="EMBL" id="FNOI01000001">
    <property type="protein sequence ID" value="SDW23163.1"/>
    <property type="molecule type" value="Genomic_DNA"/>
</dbReference>
<keyword evidence="1" id="KW-0732">Signal</keyword>
<evidence type="ECO:0000313" key="3">
    <source>
        <dbReference type="Proteomes" id="UP000199441"/>
    </source>
</evidence>
<evidence type="ECO:0000313" key="2">
    <source>
        <dbReference type="EMBL" id="SDW23163.1"/>
    </source>
</evidence>
<organism evidence="2 3">
    <name type="scientific">Litoreibacter albidus</name>
    <dbReference type="NCBI Taxonomy" id="670155"/>
    <lineage>
        <taxon>Bacteria</taxon>
        <taxon>Pseudomonadati</taxon>
        <taxon>Pseudomonadota</taxon>
        <taxon>Alphaproteobacteria</taxon>
        <taxon>Rhodobacterales</taxon>
        <taxon>Roseobacteraceae</taxon>
        <taxon>Litoreibacter</taxon>
    </lineage>
</organism>
<protein>
    <recommendedName>
        <fullName evidence="4">Lysozyme inhibitor LprI N-terminal domain-containing protein</fullName>
    </recommendedName>
</protein>
<sequence length="158" mass="16774">MKYLALIAALAVSPAIAETPLAQDKILVLACLENMEQGTTWPQCVELMFQPCVSYEAGTDAHAACLSEVREDWSGTVKDLQGQVIEAVTSSGSSELLDLMGQWTGYVVQKCQEVADTKTTGAQSARLGCEVSELAGLSGELAACLEGRSSAGYCEFKE</sequence>
<dbReference type="AlphaFoldDB" id="A0A1H2RUL3"/>
<gene>
    <name evidence="2" type="ORF">SAMN04488001_0616</name>
</gene>
<keyword evidence="3" id="KW-1185">Reference proteome</keyword>